<sequence>MSKNDPLKYVLFIFLSIGILFSALAWYFYKKQANFTETAIKTTGKVVDLRVSRKGSKAPIVEYFDAKQQQHLYYHDVFTRPSSYSVGDEVEIFYSPINTEDARLSQDYVLILIFGILGVVFITVSAICIKVFGWPSNGGHQND</sequence>
<accession>A0A917DQN3</accession>
<proteinExistence type="predicted"/>
<keyword evidence="1" id="KW-0472">Membrane</keyword>
<keyword evidence="1" id="KW-1133">Transmembrane helix</keyword>
<dbReference type="AlphaFoldDB" id="A0A917DQN3"/>
<reference evidence="2" key="1">
    <citation type="journal article" date="2014" name="Int. J. Syst. Evol. Microbiol.">
        <title>Complete genome sequence of Corynebacterium casei LMG S-19264T (=DSM 44701T), isolated from a smear-ripened cheese.</title>
        <authorList>
            <consortium name="US DOE Joint Genome Institute (JGI-PGF)"/>
            <person name="Walter F."/>
            <person name="Albersmeier A."/>
            <person name="Kalinowski J."/>
            <person name="Ruckert C."/>
        </authorList>
    </citation>
    <scope>NUCLEOTIDE SEQUENCE</scope>
    <source>
        <strain evidence="2">CGMCC 1.15958</strain>
    </source>
</reference>
<comment type="caution">
    <text evidence="2">The sequence shown here is derived from an EMBL/GenBank/DDBJ whole genome shotgun (WGS) entry which is preliminary data.</text>
</comment>
<evidence type="ECO:0000313" key="2">
    <source>
        <dbReference type="EMBL" id="GGD57410.1"/>
    </source>
</evidence>
<name>A0A917DQN3_9BACT</name>
<keyword evidence="1" id="KW-0812">Transmembrane</keyword>
<evidence type="ECO:0000256" key="1">
    <source>
        <dbReference type="SAM" id="Phobius"/>
    </source>
</evidence>
<feature type="transmembrane region" description="Helical" evidence="1">
    <location>
        <begin position="108"/>
        <end position="132"/>
    </location>
</feature>
<protein>
    <submittedName>
        <fullName evidence="2">Membrane protein</fullName>
    </submittedName>
</protein>
<dbReference type="Proteomes" id="UP000609064">
    <property type="component" value="Unassembled WGS sequence"/>
</dbReference>
<gene>
    <name evidence="2" type="primary">ymfA</name>
    <name evidence="2" type="ORF">GCM10011514_21890</name>
</gene>
<feature type="transmembrane region" description="Helical" evidence="1">
    <location>
        <begin position="9"/>
        <end position="29"/>
    </location>
</feature>
<dbReference type="RefSeq" id="WP_188766119.1">
    <property type="nucleotide sequence ID" value="NZ_BMKK01000004.1"/>
</dbReference>
<evidence type="ECO:0000313" key="3">
    <source>
        <dbReference type="Proteomes" id="UP000609064"/>
    </source>
</evidence>
<dbReference type="EMBL" id="BMKK01000004">
    <property type="protein sequence ID" value="GGD57410.1"/>
    <property type="molecule type" value="Genomic_DNA"/>
</dbReference>
<reference evidence="2" key="2">
    <citation type="submission" date="2020-09" db="EMBL/GenBank/DDBJ databases">
        <authorList>
            <person name="Sun Q."/>
            <person name="Zhou Y."/>
        </authorList>
    </citation>
    <scope>NUCLEOTIDE SEQUENCE</scope>
    <source>
        <strain evidence="2">CGMCC 1.15958</strain>
    </source>
</reference>
<keyword evidence="3" id="KW-1185">Reference proteome</keyword>
<organism evidence="2 3">
    <name type="scientific">Emticicia aquatilis</name>
    <dbReference type="NCBI Taxonomy" id="1537369"/>
    <lineage>
        <taxon>Bacteria</taxon>
        <taxon>Pseudomonadati</taxon>
        <taxon>Bacteroidota</taxon>
        <taxon>Cytophagia</taxon>
        <taxon>Cytophagales</taxon>
        <taxon>Leadbetterellaceae</taxon>
        <taxon>Emticicia</taxon>
    </lineage>
</organism>